<accession>A0A8C5C4A5</accession>
<reference evidence="2" key="1">
    <citation type="submission" date="2025-08" db="UniProtKB">
        <authorList>
            <consortium name="Ensembl"/>
        </authorList>
    </citation>
    <scope>IDENTIFICATION</scope>
</reference>
<evidence type="ECO:0000256" key="1">
    <source>
        <dbReference type="SAM" id="SignalP"/>
    </source>
</evidence>
<name>A0A8C5C4A5_GADMO</name>
<dbReference type="AlphaFoldDB" id="A0A8C5C4A5"/>
<evidence type="ECO:0000313" key="3">
    <source>
        <dbReference type="Proteomes" id="UP000694546"/>
    </source>
</evidence>
<evidence type="ECO:0000313" key="2">
    <source>
        <dbReference type="Ensembl" id="ENSGMOP00000054774.1"/>
    </source>
</evidence>
<evidence type="ECO:0008006" key="4">
    <source>
        <dbReference type="Google" id="ProtNLM"/>
    </source>
</evidence>
<organism evidence="2 3">
    <name type="scientific">Gadus morhua</name>
    <name type="common">Atlantic cod</name>
    <dbReference type="NCBI Taxonomy" id="8049"/>
    <lineage>
        <taxon>Eukaryota</taxon>
        <taxon>Metazoa</taxon>
        <taxon>Chordata</taxon>
        <taxon>Craniata</taxon>
        <taxon>Vertebrata</taxon>
        <taxon>Euteleostomi</taxon>
        <taxon>Actinopterygii</taxon>
        <taxon>Neopterygii</taxon>
        <taxon>Teleostei</taxon>
        <taxon>Neoteleostei</taxon>
        <taxon>Acanthomorphata</taxon>
        <taxon>Zeiogadaria</taxon>
        <taxon>Gadariae</taxon>
        <taxon>Gadiformes</taxon>
        <taxon>Gadoidei</taxon>
        <taxon>Gadidae</taxon>
        <taxon>Gadus</taxon>
    </lineage>
</organism>
<feature type="chain" id="PRO_5034367740" description="Secreted protein" evidence="1">
    <location>
        <begin position="17"/>
        <end position="101"/>
    </location>
</feature>
<dbReference type="Ensembl" id="ENSGMOT00000067880.1">
    <property type="protein sequence ID" value="ENSGMOP00000054774.1"/>
    <property type="gene ID" value="ENSGMOG00000024895.1"/>
</dbReference>
<sequence>MCTCVFWCLLRQRAQANGFSPVCHLPHSACPFSCTLQCPGSEKPFPHTEQMKGFSPVCIRSWRMSPVACHRQSRSKISWLCGSPLQELACRPGWTNLRTQP</sequence>
<dbReference type="Proteomes" id="UP000694546">
    <property type="component" value="Chromosome 3"/>
</dbReference>
<proteinExistence type="predicted"/>
<keyword evidence="1" id="KW-0732">Signal</keyword>
<protein>
    <recommendedName>
        <fullName evidence="4">Secreted protein</fullName>
    </recommendedName>
</protein>
<reference evidence="2" key="2">
    <citation type="submission" date="2025-09" db="UniProtKB">
        <authorList>
            <consortium name="Ensembl"/>
        </authorList>
    </citation>
    <scope>IDENTIFICATION</scope>
</reference>
<feature type="signal peptide" evidence="1">
    <location>
        <begin position="1"/>
        <end position="16"/>
    </location>
</feature>
<keyword evidence="3" id="KW-1185">Reference proteome</keyword>